<protein>
    <submittedName>
        <fullName evidence="2">Spore coat protein I</fullName>
    </submittedName>
</protein>
<proteinExistence type="predicted"/>
<dbReference type="GO" id="GO:0042601">
    <property type="term" value="C:endospore-forming forespore"/>
    <property type="evidence" value="ECO:0007669"/>
    <property type="project" value="TreeGrafter"/>
</dbReference>
<evidence type="ECO:0000313" key="3">
    <source>
        <dbReference type="Proteomes" id="UP000223596"/>
    </source>
</evidence>
<reference evidence="2 3" key="1">
    <citation type="submission" date="2017-09" db="EMBL/GenBank/DDBJ databases">
        <title>Evaluation of Pacific Biosciences Sequencing Technology to Finishing C. thermocellum Genome Sequences.</title>
        <authorList>
            <person name="Brown S."/>
        </authorList>
    </citation>
    <scope>NUCLEOTIDE SEQUENCE [LARGE SCALE GENOMIC DNA]</scope>
    <source>
        <strain evidence="2 3">AD2</strain>
    </source>
</reference>
<dbReference type="RefSeq" id="WP_003513270.1">
    <property type="nucleotide sequence ID" value="NZ_CP013828.1"/>
</dbReference>
<sequence>MQDLDKELSRIYDFDIDKIYPLKNYYVIETSEGKRILKSVNCSPERIMFVHGAKEHLYSNGFKNIDRYVCNKSKSPASFINGILYTVSESVEGRECDFNNRDDVIRASKTLAMLHKTSKGYIPPQNSIIRSDLGKLPEYFSKRLEEIKRTKKMAQRERNEFDYLVLEYIDYFYELGENALEKIHNSKYYDVVKKSQEERLFCHHDYTHCNIICKDLETSVINFEHCTFDLKVYDVANLLRRKMRKCNWDINEAMVIIDAYTSIEPISKEEFEILEIMLQFPQKFWRVVNRYYNSRRIKREKNFIARFNEVIEEIEYHKRFLNEFNKIVQ</sequence>
<dbReference type="NCBIfam" id="TIGR02906">
    <property type="entry name" value="spore_CotS"/>
    <property type="match status" value="1"/>
</dbReference>
<feature type="domain" description="Aminoglycoside phosphotransferase" evidence="1">
    <location>
        <begin position="24"/>
        <end position="241"/>
    </location>
</feature>
<evidence type="ECO:0000313" key="2">
    <source>
        <dbReference type="EMBL" id="PFH01302.1"/>
    </source>
</evidence>
<dbReference type="PANTHER" id="PTHR39179">
    <property type="entry name" value="SPORE COAT PROTEIN I"/>
    <property type="match status" value="1"/>
</dbReference>
<comment type="caution">
    <text evidence="2">The sequence shown here is derived from an EMBL/GenBank/DDBJ whole genome shotgun (WGS) entry which is preliminary data.</text>
</comment>
<dbReference type="Gene3D" id="3.90.1200.10">
    <property type="match status" value="1"/>
</dbReference>
<keyword evidence="2" id="KW-0946">Virion</keyword>
<dbReference type="InterPro" id="IPR047175">
    <property type="entry name" value="CotS-like"/>
</dbReference>
<name>A0AB36TBB4_ACETH</name>
<dbReference type="InterPro" id="IPR011009">
    <property type="entry name" value="Kinase-like_dom_sf"/>
</dbReference>
<dbReference type="PANTHER" id="PTHR39179:SF1">
    <property type="entry name" value="SPORE COAT PROTEIN I"/>
    <property type="match status" value="1"/>
</dbReference>
<dbReference type="EMBL" id="PDBW01000001">
    <property type="protein sequence ID" value="PFH01302.1"/>
    <property type="molecule type" value="Genomic_DNA"/>
</dbReference>
<dbReference type="Gene3D" id="3.30.200.20">
    <property type="entry name" value="Phosphorylase Kinase, domain 1"/>
    <property type="match status" value="1"/>
</dbReference>
<dbReference type="Pfam" id="PF01636">
    <property type="entry name" value="APH"/>
    <property type="match status" value="1"/>
</dbReference>
<dbReference type="InterPro" id="IPR002575">
    <property type="entry name" value="Aminoglycoside_PTrfase"/>
</dbReference>
<evidence type="ECO:0000259" key="1">
    <source>
        <dbReference type="Pfam" id="PF01636"/>
    </source>
</evidence>
<dbReference type="Proteomes" id="UP000223596">
    <property type="component" value="Unassembled WGS sequence"/>
</dbReference>
<accession>A0AB36TBB4</accession>
<keyword evidence="2" id="KW-0167">Capsid protein</keyword>
<dbReference type="GeneID" id="35804565"/>
<dbReference type="SUPFAM" id="SSF56112">
    <property type="entry name" value="Protein kinase-like (PK-like)"/>
    <property type="match status" value="1"/>
</dbReference>
<dbReference type="InterPro" id="IPR014255">
    <property type="entry name" value="Spore_coat_CotS"/>
</dbReference>
<organism evidence="2 3">
    <name type="scientific">Acetivibrio thermocellus AD2</name>
    <dbReference type="NCBI Taxonomy" id="1138384"/>
    <lineage>
        <taxon>Bacteria</taxon>
        <taxon>Bacillati</taxon>
        <taxon>Bacillota</taxon>
        <taxon>Clostridia</taxon>
        <taxon>Eubacteriales</taxon>
        <taxon>Oscillospiraceae</taxon>
        <taxon>Acetivibrio</taxon>
    </lineage>
</organism>
<dbReference type="AlphaFoldDB" id="A0AB36TBB4"/>
<gene>
    <name evidence="2" type="ORF">M972_1131</name>
</gene>